<dbReference type="OrthoDB" id="1014791at2"/>
<comment type="caution">
    <text evidence="5">The sequence shown here is derived from an EMBL/GenBank/DDBJ whole genome shotgun (WGS) entry which is preliminary data.</text>
</comment>
<dbReference type="InterPro" id="IPR026444">
    <property type="entry name" value="Secre_tail"/>
</dbReference>
<evidence type="ECO:0000313" key="6">
    <source>
        <dbReference type="Proteomes" id="UP000030134"/>
    </source>
</evidence>
<evidence type="ECO:0000256" key="2">
    <source>
        <dbReference type="ARBA" id="ARBA00022737"/>
    </source>
</evidence>
<keyword evidence="2" id="KW-0677">Repeat</keyword>
<dbReference type="Gene3D" id="3.80.10.10">
    <property type="entry name" value="Ribonuclease Inhibitor"/>
    <property type="match status" value="3"/>
</dbReference>
<gene>
    <name evidence="5" type="ORF">HQ36_01460</name>
</gene>
<dbReference type="PANTHER" id="PTHR47566">
    <property type="match status" value="1"/>
</dbReference>
<organism evidence="5 6">
    <name type="scientific">Porphyromonas gingivicanis</name>
    <dbReference type="NCBI Taxonomy" id="266762"/>
    <lineage>
        <taxon>Bacteria</taxon>
        <taxon>Pseudomonadati</taxon>
        <taxon>Bacteroidota</taxon>
        <taxon>Bacteroidia</taxon>
        <taxon>Bacteroidales</taxon>
        <taxon>Porphyromonadaceae</taxon>
        <taxon>Porphyromonas</taxon>
    </lineage>
</organism>
<dbReference type="Pfam" id="PF18962">
    <property type="entry name" value="Por_Secre_tail"/>
    <property type="match status" value="1"/>
</dbReference>
<dbReference type="GO" id="GO:0035591">
    <property type="term" value="F:signaling adaptor activity"/>
    <property type="evidence" value="ECO:0007669"/>
    <property type="project" value="TreeGrafter"/>
</dbReference>
<feature type="signal peptide" evidence="3">
    <location>
        <begin position="1"/>
        <end position="40"/>
    </location>
</feature>
<reference evidence="5 6" key="1">
    <citation type="submission" date="2014-08" db="EMBL/GenBank/DDBJ databases">
        <title>Porphyromonas gingivicanis strain:COT-022_OH1391 Genome sequencing.</title>
        <authorList>
            <person name="Wallis C."/>
            <person name="Deusch O."/>
            <person name="O'Flynn C."/>
            <person name="Davis I."/>
            <person name="Jospin G."/>
            <person name="Darling A.E."/>
            <person name="Coil D.A."/>
            <person name="Alexiev A."/>
            <person name="Horsfall A."/>
            <person name="Kirkwood N."/>
            <person name="Harris S."/>
            <person name="Eisen J.A."/>
        </authorList>
    </citation>
    <scope>NUCLEOTIDE SEQUENCE [LARGE SCALE GENOMIC DNA]</scope>
    <source>
        <strain evidence="6">COT-022 OH1391</strain>
    </source>
</reference>
<accession>A0A0A2G789</accession>
<evidence type="ECO:0000313" key="5">
    <source>
        <dbReference type="EMBL" id="KGN99153.1"/>
    </source>
</evidence>
<feature type="chain" id="PRO_5001987057" description="Secretion system C-terminal sorting domain-containing protein" evidence="3">
    <location>
        <begin position="41"/>
        <end position="833"/>
    </location>
</feature>
<keyword evidence="3" id="KW-0732">Signal</keyword>
<dbReference type="EMBL" id="JQZW01000002">
    <property type="protein sequence ID" value="KGN99153.1"/>
    <property type="molecule type" value="Genomic_DNA"/>
</dbReference>
<evidence type="ECO:0000259" key="4">
    <source>
        <dbReference type="Pfam" id="PF18962"/>
    </source>
</evidence>
<evidence type="ECO:0000256" key="3">
    <source>
        <dbReference type="SAM" id="SignalP"/>
    </source>
</evidence>
<dbReference type="eggNOG" id="COG4886">
    <property type="taxonomic scope" value="Bacteria"/>
</dbReference>
<evidence type="ECO:0000256" key="1">
    <source>
        <dbReference type="ARBA" id="ARBA00022614"/>
    </source>
</evidence>
<dbReference type="PANTHER" id="PTHR47566:SF1">
    <property type="entry name" value="PROTEIN NUD1"/>
    <property type="match status" value="1"/>
</dbReference>
<dbReference type="RefSeq" id="WP_036882815.1">
    <property type="nucleotide sequence ID" value="NZ_JQZW01000002.1"/>
</dbReference>
<sequence length="833" mass="92431">MKEKKTTSRVLSSTKRGFVFLSCFLSLLLGSVAYSFSAMAQSSITLTTNKAVGEKIKLRIYIEPKTSISIDGVEEEFENAWKEYTLNKQEVTITGVIKRLFCSNNQITSIDTKNAPELQAIICSYNEIQSLDFSQNSEIKSITCIQNKLESINVTGIEKLEFLSCERNNLETIDVTTNSKLSHLGVGNNKLKKIDVTQNKLLVNLFCENNELSSLDLAGLSKLIYINCFGNKIKGKAMSDLVASLPERTLLDEAELRIINSKGSTHDNHCMKKDALVAEEKCWSVMDYNGGNKNSYAGTDEEPQEDTEQISFVTERPINTSISMEIEAEGEVTFEGLDGTYKKGWENYTLRSPNVVIKGKIKKLNCSILDITAIDVTKATSLEEFDCSTNKLTSIDISKNANLQYFEIYNNQLTSLNTSGNPKLVFADVVNNQITELDLSSNIELRNLSVYFNKIKKPEMKKLLSSLRTIEGDQAGELILINSVPSVGQVTVEEQNEYDQNDLAIGKEKNWDLFDWNGGHKKELIAAPLGNGIMTFRTKKTAGQKIAIDLGPEETPAVIEGVEETYVPGSGLTEYTLKGSEVTIRGDLSVFSCHSNEIESIRINNPALRLFWGFHNEIKEIEITPSPELKRILLSKNQLSTFTLADCPLLESIDLKNNKLTSITLSGCPKLNTIFCFKNQLDEDNSKKLIEALPAIPDGSDKGILVIVDTEARGIEKNVCSSTLVTLANTKNWEVRDNIGDTQGENGVLFPGTDLANEEIGFAKVNCYTTPTTDALFIEGANPNDRIIIYALDGSIVYQATADAPQMRIDMNNYPSGAYLVRIEAHTQKVMKK</sequence>
<dbReference type="NCBIfam" id="TIGR04183">
    <property type="entry name" value="Por_Secre_tail"/>
    <property type="match status" value="1"/>
</dbReference>
<protein>
    <recommendedName>
        <fullName evidence="4">Secretion system C-terminal sorting domain-containing protein</fullName>
    </recommendedName>
</protein>
<dbReference type="AlphaFoldDB" id="A0A0A2G789"/>
<dbReference type="InterPro" id="IPR052574">
    <property type="entry name" value="CDIRP"/>
</dbReference>
<proteinExistence type="predicted"/>
<dbReference type="SUPFAM" id="SSF52058">
    <property type="entry name" value="L domain-like"/>
    <property type="match status" value="2"/>
</dbReference>
<dbReference type="Proteomes" id="UP000030134">
    <property type="component" value="Unassembled WGS sequence"/>
</dbReference>
<name>A0A0A2G789_9PORP</name>
<dbReference type="InterPro" id="IPR032675">
    <property type="entry name" value="LRR_dom_sf"/>
</dbReference>
<feature type="domain" description="Secretion system C-terminal sorting" evidence="4">
    <location>
        <begin position="770"/>
        <end position="833"/>
    </location>
</feature>
<dbReference type="STRING" id="266762.HQ36_01460"/>
<keyword evidence="1" id="KW-0433">Leucine-rich repeat</keyword>
<keyword evidence="6" id="KW-1185">Reference proteome</keyword>